<comment type="caution">
    <text evidence="2">The sequence shown here is derived from an EMBL/GenBank/DDBJ whole genome shotgun (WGS) entry which is preliminary data.</text>
</comment>
<gene>
    <name evidence="2" type="ORF">FDA38_38800</name>
</gene>
<evidence type="ECO:0000259" key="1">
    <source>
        <dbReference type="Pfam" id="PF25583"/>
    </source>
</evidence>
<accession>A0A4V5UVN4</accession>
<dbReference type="OrthoDB" id="3171994at2"/>
<protein>
    <submittedName>
        <fullName evidence="2">WYL domain-containing protein</fullName>
    </submittedName>
</protein>
<dbReference type="AlphaFoldDB" id="A0A4V5UVN4"/>
<keyword evidence="3" id="KW-1185">Reference proteome</keyword>
<dbReference type="RefSeq" id="WP_137259620.1">
    <property type="nucleotide sequence ID" value="NZ_JBHSPQ010000008.1"/>
</dbReference>
<evidence type="ECO:0000313" key="3">
    <source>
        <dbReference type="Proteomes" id="UP000305836"/>
    </source>
</evidence>
<reference evidence="2 3" key="1">
    <citation type="submission" date="2019-04" db="EMBL/GenBank/DDBJ databases">
        <title>Kribbella sp. NEAU-THZ 27 nov., a novel actinomycete isolated from soil.</title>
        <authorList>
            <person name="Duan L."/>
        </authorList>
    </citation>
    <scope>NUCLEOTIDE SEQUENCE [LARGE SCALE GENOMIC DNA]</scope>
    <source>
        <strain evidence="3">NEAU-THZ27</strain>
    </source>
</reference>
<dbReference type="Proteomes" id="UP000305836">
    <property type="component" value="Unassembled WGS sequence"/>
</dbReference>
<proteinExistence type="predicted"/>
<dbReference type="Pfam" id="PF25583">
    <property type="entry name" value="WCX"/>
    <property type="match status" value="1"/>
</dbReference>
<dbReference type="EMBL" id="SZPZ01000007">
    <property type="protein sequence ID" value="TKK73713.1"/>
    <property type="molecule type" value="Genomic_DNA"/>
</dbReference>
<dbReference type="InterPro" id="IPR057727">
    <property type="entry name" value="WCX_dom"/>
</dbReference>
<feature type="domain" description="WCX" evidence="1">
    <location>
        <begin position="10"/>
        <end position="60"/>
    </location>
</feature>
<organism evidence="2 3">
    <name type="scientific">Kribbella jiaozuonensis</name>
    <dbReference type="NCBI Taxonomy" id="2575441"/>
    <lineage>
        <taxon>Bacteria</taxon>
        <taxon>Bacillati</taxon>
        <taxon>Actinomycetota</taxon>
        <taxon>Actinomycetes</taxon>
        <taxon>Propionibacteriales</taxon>
        <taxon>Kribbellaceae</taxon>
        <taxon>Kribbella</taxon>
    </lineage>
</organism>
<name>A0A4V5UVN4_9ACTN</name>
<evidence type="ECO:0000313" key="2">
    <source>
        <dbReference type="EMBL" id="TKK73713.1"/>
    </source>
</evidence>
<sequence>MLTVLAVAAEEVDPDGWLRLEVTFQDTRHAKWAVWQLAANAEVLAPQSLRTTLHTRATTIATRYAPPS</sequence>